<dbReference type="GO" id="GO:0005524">
    <property type="term" value="F:ATP binding"/>
    <property type="evidence" value="ECO:0007669"/>
    <property type="project" value="UniProtKB-KW"/>
</dbReference>
<dbReference type="Proteomes" id="UP000688137">
    <property type="component" value="Unassembled WGS sequence"/>
</dbReference>
<keyword evidence="1" id="KW-0723">Serine/threonine-protein kinase</keyword>
<keyword evidence="2" id="KW-0808">Transferase</keyword>
<dbReference type="GO" id="GO:0005634">
    <property type="term" value="C:nucleus"/>
    <property type="evidence" value="ECO:0007669"/>
    <property type="project" value="TreeGrafter"/>
</dbReference>
<keyword evidence="8" id="KW-1185">Reference proteome</keyword>
<organism evidence="7 8">
    <name type="scientific">Paramecium primaurelia</name>
    <dbReference type="NCBI Taxonomy" id="5886"/>
    <lineage>
        <taxon>Eukaryota</taxon>
        <taxon>Sar</taxon>
        <taxon>Alveolata</taxon>
        <taxon>Ciliophora</taxon>
        <taxon>Intramacronucleata</taxon>
        <taxon>Oligohymenophorea</taxon>
        <taxon>Peniculida</taxon>
        <taxon>Parameciidae</taxon>
        <taxon>Paramecium</taxon>
    </lineage>
</organism>
<dbReference type="SMART" id="SM00220">
    <property type="entry name" value="S_TKc"/>
    <property type="match status" value="1"/>
</dbReference>
<gene>
    <name evidence="7" type="ORF">PPRIM_AZ9-3.1.T1620048</name>
</gene>
<evidence type="ECO:0000313" key="7">
    <source>
        <dbReference type="EMBL" id="CAD8114979.1"/>
    </source>
</evidence>
<evidence type="ECO:0000256" key="3">
    <source>
        <dbReference type="ARBA" id="ARBA00022741"/>
    </source>
</evidence>
<dbReference type="Pfam" id="PF00069">
    <property type="entry name" value="Pkinase"/>
    <property type="match status" value="1"/>
</dbReference>
<keyword evidence="3" id="KW-0547">Nucleotide-binding</keyword>
<comment type="caution">
    <text evidence="7">The sequence shown here is derived from an EMBL/GenBank/DDBJ whole genome shotgun (WGS) entry which is preliminary data.</text>
</comment>
<dbReference type="PANTHER" id="PTHR24345">
    <property type="entry name" value="SERINE/THREONINE-PROTEIN KINASE PLK"/>
    <property type="match status" value="1"/>
</dbReference>
<keyword evidence="5" id="KW-0067">ATP-binding</keyword>
<dbReference type="PANTHER" id="PTHR24345:SF0">
    <property type="entry name" value="CELL CYCLE SERINE_THREONINE-PROTEIN KINASE CDC5_MSD2"/>
    <property type="match status" value="1"/>
</dbReference>
<accession>A0A8S1QG99</accession>
<dbReference type="EMBL" id="CAJJDM010000169">
    <property type="protein sequence ID" value="CAD8114979.1"/>
    <property type="molecule type" value="Genomic_DNA"/>
</dbReference>
<evidence type="ECO:0000313" key="8">
    <source>
        <dbReference type="Proteomes" id="UP000688137"/>
    </source>
</evidence>
<evidence type="ECO:0000256" key="1">
    <source>
        <dbReference type="ARBA" id="ARBA00022527"/>
    </source>
</evidence>
<dbReference type="OMA" id="EVDLWYL"/>
<evidence type="ECO:0000256" key="2">
    <source>
        <dbReference type="ARBA" id="ARBA00022679"/>
    </source>
</evidence>
<evidence type="ECO:0000256" key="5">
    <source>
        <dbReference type="ARBA" id="ARBA00022840"/>
    </source>
</evidence>
<dbReference type="InterPro" id="IPR008271">
    <property type="entry name" value="Ser/Thr_kinase_AS"/>
</dbReference>
<name>A0A8S1QG99_PARPR</name>
<reference evidence="7" key="1">
    <citation type="submission" date="2021-01" db="EMBL/GenBank/DDBJ databases">
        <authorList>
            <consortium name="Genoscope - CEA"/>
            <person name="William W."/>
        </authorList>
    </citation>
    <scope>NUCLEOTIDE SEQUENCE</scope>
</reference>
<protein>
    <recommendedName>
        <fullName evidence="6">Protein kinase domain-containing protein</fullName>
    </recommendedName>
</protein>
<dbReference type="PROSITE" id="PS00108">
    <property type="entry name" value="PROTEIN_KINASE_ST"/>
    <property type="match status" value="1"/>
</dbReference>
<dbReference type="PIRSF" id="PIRSF000654">
    <property type="entry name" value="Integrin-linked_kinase"/>
    <property type="match status" value="1"/>
</dbReference>
<dbReference type="GO" id="GO:0004674">
    <property type="term" value="F:protein serine/threonine kinase activity"/>
    <property type="evidence" value="ECO:0007669"/>
    <property type="project" value="UniProtKB-KW"/>
</dbReference>
<dbReference type="InterPro" id="IPR000719">
    <property type="entry name" value="Prot_kinase_dom"/>
</dbReference>
<evidence type="ECO:0000259" key="6">
    <source>
        <dbReference type="PROSITE" id="PS50011"/>
    </source>
</evidence>
<proteinExistence type="predicted"/>
<dbReference type="AlphaFoldDB" id="A0A8S1QG99"/>
<sequence>MTFKQNNLLEKTIIDQIINISKQQNQNYGFQIELNKIYIVGSIKNKEGKIIEINFERGQKVSTTQFGDFYQFINVESKEVFIAKVIGKNKIDKIKFRQQVLQEIRIYQQIEHQNILKFYGTFEDEDFIYIILEEFIYTLNDYLQEQGQFSESETKQFIIQIVDALNYLHENNILHRDLKLSNIYISKDYQLKIGGFNYAIRLEQKQERRKSICGTSKYLAPDILDNKNGYSFEVDLWYLGIIFYTLLFGVHPFEASDIRIVYQNIKSNKLIYKEDVKISENIQKLIDELLNSDANKRVTLDNVIQILK</sequence>
<keyword evidence="4" id="KW-0418">Kinase</keyword>
<feature type="domain" description="Protein kinase" evidence="6">
    <location>
        <begin position="55"/>
        <end position="308"/>
    </location>
</feature>
<evidence type="ECO:0000256" key="4">
    <source>
        <dbReference type="ARBA" id="ARBA00022777"/>
    </source>
</evidence>
<dbReference type="PROSITE" id="PS50011">
    <property type="entry name" value="PROTEIN_KINASE_DOM"/>
    <property type="match status" value="1"/>
</dbReference>